<evidence type="ECO:0000313" key="2">
    <source>
        <dbReference type="Proteomes" id="UP001056120"/>
    </source>
</evidence>
<comment type="caution">
    <text evidence="1">The sequence shown here is derived from an EMBL/GenBank/DDBJ whole genome shotgun (WGS) entry which is preliminary data.</text>
</comment>
<sequence>MEEERETMGYWCHECSRVVDPVMEAESIKCSLCQSGFLEEMENVRDITAVDGGSDSEHGISLWAPILLGMMNTPNHHRRFNPLGFDDENEEENRGESEEHRHQGGGESELDPELRWRRSSPTILRLLQGIQAGMVSESENNRGGGDNNQERERVILINRLNDIIIVHGGGNPFDTSNMAQNHPFSSFGDYFVGLGLEQLLQHLAENDPNRYGTPPAQKEAVEAMPTITIKETSIQCSVCLEEFETGTEAREMPCKHTFHSDCILPWLELHSSCPVCRYQLPADESKINQEQDESRGNYGNLTQVVDESGEKSNSEIQLSASFPWTFSSLLSSTSGSDNSNSSLVTRSASGSSGAGPRS</sequence>
<accession>A0ACB9HHW9</accession>
<dbReference type="EMBL" id="CM042029">
    <property type="protein sequence ID" value="KAI3794861.1"/>
    <property type="molecule type" value="Genomic_DNA"/>
</dbReference>
<evidence type="ECO:0000313" key="1">
    <source>
        <dbReference type="EMBL" id="KAI3794861.1"/>
    </source>
</evidence>
<dbReference type="Proteomes" id="UP001056120">
    <property type="component" value="Linkage Group LG12"/>
</dbReference>
<protein>
    <submittedName>
        <fullName evidence="1">Uncharacterized protein</fullName>
    </submittedName>
</protein>
<reference evidence="1 2" key="2">
    <citation type="journal article" date="2022" name="Mol. Ecol. Resour.">
        <title>The genomes of chicory, endive, great burdock and yacon provide insights into Asteraceae paleo-polyploidization history and plant inulin production.</title>
        <authorList>
            <person name="Fan W."/>
            <person name="Wang S."/>
            <person name="Wang H."/>
            <person name="Wang A."/>
            <person name="Jiang F."/>
            <person name="Liu H."/>
            <person name="Zhao H."/>
            <person name="Xu D."/>
            <person name="Zhang Y."/>
        </authorList>
    </citation>
    <scope>NUCLEOTIDE SEQUENCE [LARGE SCALE GENOMIC DNA]</scope>
    <source>
        <strain evidence="2">cv. Yunnan</strain>
        <tissue evidence="1">Leaves</tissue>
    </source>
</reference>
<organism evidence="1 2">
    <name type="scientific">Smallanthus sonchifolius</name>
    <dbReference type="NCBI Taxonomy" id="185202"/>
    <lineage>
        <taxon>Eukaryota</taxon>
        <taxon>Viridiplantae</taxon>
        <taxon>Streptophyta</taxon>
        <taxon>Embryophyta</taxon>
        <taxon>Tracheophyta</taxon>
        <taxon>Spermatophyta</taxon>
        <taxon>Magnoliopsida</taxon>
        <taxon>eudicotyledons</taxon>
        <taxon>Gunneridae</taxon>
        <taxon>Pentapetalae</taxon>
        <taxon>asterids</taxon>
        <taxon>campanulids</taxon>
        <taxon>Asterales</taxon>
        <taxon>Asteraceae</taxon>
        <taxon>Asteroideae</taxon>
        <taxon>Heliantheae alliance</taxon>
        <taxon>Millerieae</taxon>
        <taxon>Smallanthus</taxon>
    </lineage>
</organism>
<name>A0ACB9HHW9_9ASTR</name>
<gene>
    <name evidence="1" type="ORF">L1987_37501</name>
</gene>
<keyword evidence="2" id="KW-1185">Reference proteome</keyword>
<proteinExistence type="predicted"/>
<reference evidence="2" key="1">
    <citation type="journal article" date="2022" name="Mol. Ecol. Resour.">
        <title>The genomes of chicory, endive, great burdock and yacon provide insights into Asteraceae palaeo-polyploidization history and plant inulin production.</title>
        <authorList>
            <person name="Fan W."/>
            <person name="Wang S."/>
            <person name="Wang H."/>
            <person name="Wang A."/>
            <person name="Jiang F."/>
            <person name="Liu H."/>
            <person name="Zhao H."/>
            <person name="Xu D."/>
            <person name="Zhang Y."/>
        </authorList>
    </citation>
    <scope>NUCLEOTIDE SEQUENCE [LARGE SCALE GENOMIC DNA]</scope>
    <source>
        <strain evidence="2">cv. Yunnan</strain>
    </source>
</reference>